<dbReference type="EMBL" id="PDJQ01000001">
    <property type="protein sequence ID" value="PFG73935.1"/>
    <property type="molecule type" value="Genomic_DNA"/>
</dbReference>
<dbReference type="Gene3D" id="2.120.10.30">
    <property type="entry name" value="TolB, C-terminal domain"/>
    <property type="match status" value="1"/>
</dbReference>
<evidence type="ECO:0000313" key="3">
    <source>
        <dbReference type="Proteomes" id="UP000223071"/>
    </source>
</evidence>
<keyword evidence="1" id="KW-1133">Transmembrane helix</keyword>
<evidence type="ECO:0008006" key="4">
    <source>
        <dbReference type="Google" id="ProtNLM"/>
    </source>
</evidence>
<organism evidence="2 3">
    <name type="scientific">Tepidiforma thermophila (strain KCTC 52669 / CGMCC 1.13589 / G233)</name>
    <dbReference type="NCBI Taxonomy" id="2761530"/>
    <lineage>
        <taxon>Bacteria</taxon>
        <taxon>Bacillati</taxon>
        <taxon>Chloroflexota</taxon>
        <taxon>Tepidiformia</taxon>
        <taxon>Tepidiformales</taxon>
        <taxon>Tepidiformaceae</taxon>
        <taxon>Tepidiforma</taxon>
    </lineage>
</organism>
<dbReference type="RefSeq" id="WP_098503359.1">
    <property type="nucleotide sequence ID" value="NZ_PDJQ01000001.1"/>
</dbReference>
<protein>
    <recommendedName>
        <fullName evidence="4">Dipeptidylpeptidase IV N-terminal domain-containing protein</fullName>
    </recommendedName>
</protein>
<dbReference type="AlphaFoldDB" id="A0A2A9HFZ9"/>
<gene>
    <name evidence="2" type="ORF">A9A59_1141</name>
</gene>
<dbReference type="Proteomes" id="UP000223071">
    <property type="component" value="Unassembled WGS sequence"/>
</dbReference>
<feature type="transmembrane region" description="Helical" evidence="1">
    <location>
        <begin position="7"/>
        <end position="29"/>
    </location>
</feature>
<accession>A0A2A9HFZ9</accession>
<evidence type="ECO:0000256" key="1">
    <source>
        <dbReference type="SAM" id="Phobius"/>
    </source>
</evidence>
<keyword evidence="3" id="KW-1185">Reference proteome</keyword>
<dbReference type="InterPro" id="IPR011044">
    <property type="entry name" value="Quino_amine_DH_bsu"/>
</dbReference>
<keyword evidence="1" id="KW-0812">Transmembrane</keyword>
<sequence length="228" mass="24780">MTRSDRWFVVALLGGVLAVIITAVVALGWGRKDVSPPDLQDSPNPAIPGDILYVDRESCIILARASGESRRQVACTGISPRLLFFLDASRIAYVDAVPSLETLVTIDLETGRELGRTPYKGDRSFLLQTAPDGTQAFQRDDGRIQLIKDGQVVAELKFDGLDWGPQLAGWSPDSQWLAVIYYPPRGRAPELWLVSRDGSTRGTLARDSGGSAVAWRIPGVGAWPPPPD</sequence>
<proteinExistence type="predicted"/>
<dbReference type="InterPro" id="IPR011042">
    <property type="entry name" value="6-blade_b-propeller_TolB-like"/>
</dbReference>
<name>A0A2A9HFZ9_TEPT2</name>
<reference evidence="2 3" key="1">
    <citation type="submission" date="2017-09" db="EMBL/GenBank/DDBJ databases">
        <title>Sequencing the genomes of two abundant thermophiles in Great Basin hot springs: Thermocrinis jamiesonii and novel Chloroflexi Thermoflexus hugenholtzii.</title>
        <authorList>
            <person name="Hedlund B."/>
        </authorList>
    </citation>
    <scope>NUCLEOTIDE SEQUENCE [LARGE SCALE GENOMIC DNA]</scope>
    <source>
        <strain evidence="2 3">G233</strain>
    </source>
</reference>
<evidence type="ECO:0000313" key="2">
    <source>
        <dbReference type="EMBL" id="PFG73935.1"/>
    </source>
</evidence>
<comment type="caution">
    <text evidence="2">The sequence shown here is derived from an EMBL/GenBank/DDBJ whole genome shotgun (WGS) entry which is preliminary data.</text>
</comment>
<dbReference type="SUPFAM" id="SSF50969">
    <property type="entry name" value="YVTN repeat-like/Quinoprotein amine dehydrogenase"/>
    <property type="match status" value="1"/>
</dbReference>
<keyword evidence="1" id="KW-0472">Membrane</keyword>